<evidence type="ECO:0000256" key="4">
    <source>
        <dbReference type="ARBA" id="ARBA00023014"/>
    </source>
</evidence>
<dbReference type="PANTHER" id="PTHR43183">
    <property type="entry name" value="HYPOTHETICAL DIHYDROXYACID DEHYDRATASE (EUROFUNG)-RELATED"/>
    <property type="match status" value="1"/>
</dbReference>
<dbReference type="InterPro" id="IPR020558">
    <property type="entry name" value="DiOHA_6PGluconate_deHydtase_CS"/>
</dbReference>
<evidence type="ECO:0000256" key="3">
    <source>
        <dbReference type="ARBA" id="ARBA00023004"/>
    </source>
</evidence>
<comment type="similarity">
    <text evidence="1">Belongs to the IlvD/Edd family.</text>
</comment>
<dbReference type="InterPro" id="IPR056740">
    <property type="entry name" value="ILV_EDD_C"/>
</dbReference>
<evidence type="ECO:0000259" key="7">
    <source>
        <dbReference type="Pfam" id="PF24877"/>
    </source>
</evidence>
<dbReference type="FunFam" id="3.50.30.80:FF:000001">
    <property type="entry name" value="Dihydroxy-acid dehydratase"/>
    <property type="match status" value="1"/>
</dbReference>
<dbReference type="Pfam" id="PF24877">
    <property type="entry name" value="ILV_EDD_C"/>
    <property type="match status" value="1"/>
</dbReference>
<evidence type="ECO:0000259" key="6">
    <source>
        <dbReference type="Pfam" id="PF00920"/>
    </source>
</evidence>
<dbReference type="InterPro" id="IPR000581">
    <property type="entry name" value="ILV_EDD_N"/>
</dbReference>
<dbReference type="AlphaFoldDB" id="A0A4R7RYC6"/>
<evidence type="ECO:0000256" key="5">
    <source>
        <dbReference type="ARBA" id="ARBA00023239"/>
    </source>
</evidence>
<dbReference type="Proteomes" id="UP000295662">
    <property type="component" value="Unassembled WGS sequence"/>
</dbReference>
<evidence type="ECO:0000256" key="2">
    <source>
        <dbReference type="ARBA" id="ARBA00022723"/>
    </source>
</evidence>
<evidence type="ECO:0000256" key="1">
    <source>
        <dbReference type="ARBA" id="ARBA00006486"/>
    </source>
</evidence>
<dbReference type="Gene3D" id="3.50.30.80">
    <property type="entry name" value="IlvD/EDD C-terminal domain-like"/>
    <property type="match status" value="1"/>
</dbReference>
<dbReference type="SUPFAM" id="SSF143975">
    <property type="entry name" value="IlvD/EDD N-terminal domain-like"/>
    <property type="match status" value="1"/>
</dbReference>
<dbReference type="InterPro" id="IPR052352">
    <property type="entry name" value="Sugar_Degrad_Dehydratases"/>
</dbReference>
<keyword evidence="4" id="KW-0411">Iron-sulfur</keyword>
<dbReference type="NCBIfam" id="NF009560">
    <property type="entry name" value="PRK13017.1"/>
    <property type="match status" value="1"/>
</dbReference>
<dbReference type="GO" id="GO:0046872">
    <property type="term" value="F:metal ion binding"/>
    <property type="evidence" value="ECO:0007669"/>
    <property type="project" value="UniProtKB-KW"/>
</dbReference>
<dbReference type="GO" id="GO:0051536">
    <property type="term" value="F:iron-sulfur cluster binding"/>
    <property type="evidence" value="ECO:0007669"/>
    <property type="project" value="UniProtKB-KW"/>
</dbReference>
<keyword evidence="5" id="KW-0456">Lyase</keyword>
<dbReference type="InterPro" id="IPR042096">
    <property type="entry name" value="Dihydro-acid_dehy_C"/>
</dbReference>
<gene>
    <name evidence="8" type="ORF">EI77_02048</name>
</gene>
<keyword evidence="3" id="KW-0408">Iron</keyword>
<dbReference type="GO" id="GO:0016836">
    <property type="term" value="F:hydro-lyase activity"/>
    <property type="evidence" value="ECO:0007669"/>
    <property type="project" value="UniProtKB-ARBA"/>
</dbReference>
<evidence type="ECO:0000313" key="9">
    <source>
        <dbReference type="Proteomes" id="UP000295662"/>
    </source>
</evidence>
<dbReference type="InterPro" id="IPR037237">
    <property type="entry name" value="IlvD/EDD_N"/>
</dbReference>
<dbReference type="PROSITE" id="PS00886">
    <property type="entry name" value="ILVD_EDD_1"/>
    <property type="match status" value="1"/>
</dbReference>
<proteinExistence type="inferred from homology"/>
<keyword evidence="2" id="KW-0479">Metal-binding</keyword>
<dbReference type="NCBIfam" id="NF004784">
    <property type="entry name" value="PRK06131.1"/>
    <property type="match status" value="1"/>
</dbReference>
<feature type="domain" description="Dihydroxy-acid/6-phosphogluconate dehydratase C-terminal" evidence="7">
    <location>
        <begin position="391"/>
        <end position="585"/>
    </location>
</feature>
<sequence>MIEGLVFRFFFFHMSTPSQSHHSESDEYCTRKTPEELRSWRWYGRDELRSFGHRSRAKQSGWGAEDYVGKPVIGILNTWSEQNSCHMHLKLTADAVRRGILQAGGHPMEIPVLSAGEMLTKPTAMFHRNLLAMEAEEVLRGNPLDGAVLLGGCDKSTPGLLMGAFSMDIPVIYMPCGPMIKGNWRGETLGSGSDVWKYWDEKRAGNLSWEQWCEIEDGIARSPGHCMTMGTASTMTALAETLGLVIPGASSVPAVDAAHVRLAAVAGRQIVENAWNDLRPSKIVTERSFENAIAVDMALGGSTNAIVHLVAMAGRLGIKLPLEKFDEISRRIPLLANMRPAGKYLMDEFFVAGGLRALLNGMRELLHTEELTITGKTLGENVEGCEIYQPDVIRTPADPIQPDGGTAILRGNLCPDGAVIKHAAATPELCQHTGPALVFDSYPDMKAQIDNMDLDVTKDTVLILRNAGPVGAPGMPEWGQLPIPKKLIMQGIRDMVRLSDCRMSGTSYGACALHIAPESAVGGPLALVKNGDLIELDVPNRKLHLHVSDEELAKRKAEWKPAAPRYHRGYAKLFVDHVTQANEGADFDFLQHHPEGVPEPEIY</sequence>
<protein>
    <submittedName>
        <fullName evidence="8">Dihydroxy-acid dehydratase</fullName>
    </submittedName>
</protein>
<keyword evidence="9" id="KW-1185">Reference proteome</keyword>
<dbReference type="NCBIfam" id="NF009559">
    <property type="entry name" value="PRK13016.1"/>
    <property type="match status" value="1"/>
</dbReference>
<feature type="domain" description="Dihydroxy-acid/6-phosphogluconate dehydratase N-terminal" evidence="6">
    <location>
        <begin position="70"/>
        <end position="381"/>
    </location>
</feature>
<comment type="caution">
    <text evidence="8">The sequence shown here is derived from an EMBL/GenBank/DDBJ whole genome shotgun (WGS) entry which is preliminary data.</text>
</comment>
<organism evidence="8 9">
    <name type="scientific">Prosthecobacter fusiformis</name>
    <dbReference type="NCBI Taxonomy" id="48464"/>
    <lineage>
        <taxon>Bacteria</taxon>
        <taxon>Pseudomonadati</taxon>
        <taxon>Verrucomicrobiota</taxon>
        <taxon>Verrucomicrobiia</taxon>
        <taxon>Verrucomicrobiales</taxon>
        <taxon>Verrucomicrobiaceae</taxon>
        <taxon>Prosthecobacter</taxon>
    </lineage>
</organism>
<dbReference type="EMBL" id="SOCA01000003">
    <property type="protein sequence ID" value="TDU70930.1"/>
    <property type="molecule type" value="Genomic_DNA"/>
</dbReference>
<dbReference type="SUPFAM" id="SSF52016">
    <property type="entry name" value="LeuD/IlvD-like"/>
    <property type="match status" value="1"/>
</dbReference>
<name>A0A4R7RYC6_9BACT</name>
<evidence type="ECO:0000313" key="8">
    <source>
        <dbReference type="EMBL" id="TDU70930.1"/>
    </source>
</evidence>
<dbReference type="Pfam" id="PF00920">
    <property type="entry name" value="ILVD_EDD_N"/>
    <property type="match status" value="1"/>
</dbReference>
<reference evidence="8 9" key="1">
    <citation type="submission" date="2019-03" db="EMBL/GenBank/DDBJ databases">
        <title>Genomic Encyclopedia of Archaeal and Bacterial Type Strains, Phase II (KMG-II): from individual species to whole genera.</title>
        <authorList>
            <person name="Goeker M."/>
        </authorList>
    </citation>
    <scope>NUCLEOTIDE SEQUENCE [LARGE SCALE GENOMIC DNA]</scope>
    <source>
        <strain evidence="8 9">ATCC 25309</strain>
    </source>
</reference>
<dbReference type="PANTHER" id="PTHR43183:SF2">
    <property type="entry name" value="DIHYDROXY-ACID DEHYDRATASE"/>
    <property type="match status" value="1"/>
</dbReference>
<accession>A0A4R7RYC6</accession>